<organism evidence="1 2">
    <name type="scientific">Phytophthora megakarya</name>
    <dbReference type="NCBI Taxonomy" id="4795"/>
    <lineage>
        <taxon>Eukaryota</taxon>
        <taxon>Sar</taxon>
        <taxon>Stramenopiles</taxon>
        <taxon>Oomycota</taxon>
        <taxon>Peronosporomycetes</taxon>
        <taxon>Peronosporales</taxon>
        <taxon>Peronosporaceae</taxon>
        <taxon>Phytophthora</taxon>
    </lineage>
</organism>
<dbReference type="EMBL" id="NBNE01003028">
    <property type="protein sequence ID" value="OWZ08772.1"/>
    <property type="molecule type" value="Genomic_DNA"/>
</dbReference>
<evidence type="ECO:0000313" key="1">
    <source>
        <dbReference type="EMBL" id="OWZ08772.1"/>
    </source>
</evidence>
<reference evidence="2" key="1">
    <citation type="submission" date="2017-03" db="EMBL/GenBank/DDBJ databases">
        <title>Phytopthora megakarya and P. palmivora, two closely related causual agents of cacao black pod achieved similar genome size and gene model numbers by different mechanisms.</title>
        <authorList>
            <person name="Ali S."/>
            <person name="Shao J."/>
            <person name="Larry D.J."/>
            <person name="Kronmiller B."/>
            <person name="Shen D."/>
            <person name="Strem M.D."/>
            <person name="Melnick R.L."/>
            <person name="Guiltinan M.J."/>
            <person name="Tyler B.M."/>
            <person name="Meinhardt L.W."/>
            <person name="Bailey B.A."/>
        </authorList>
    </citation>
    <scope>NUCLEOTIDE SEQUENCE [LARGE SCALE GENOMIC DNA]</scope>
    <source>
        <strain evidence="2">zdho120</strain>
    </source>
</reference>
<dbReference type="AlphaFoldDB" id="A0A225VTW9"/>
<proteinExistence type="predicted"/>
<sequence>MLRRIQEIHTQEDQSHECSTVEQLRDLAVNTVKGDHDRVRATMRLYGKALFARGVHLTMFDNCSRAEFVESSNALQTLTFGSQQSIVFRVTVWGASLDDPKFVVGSKLRLRDIRDINVWNGILGGGICHNEDIERLQD</sequence>
<dbReference type="OrthoDB" id="108219at2759"/>
<name>A0A225VTW9_9STRA</name>
<protein>
    <submittedName>
        <fullName evidence="1">Uncharacterized protein</fullName>
    </submittedName>
</protein>
<gene>
    <name evidence="1" type="ORF">PHMEG_00018635</name>
</gene>
<accession>A0A225VTW9</accession>
<keyword evidence="2" id="KW-1185">Reference proteome</keyword>
<dbReference type="Proteomes" id="UP000198211">
    <property type="component" value="Unassembled WGS sequence"/>
</dbReference>
<evidence type="ECO:0000313" key="2">
    <source>
        <dbReference type="Proteomes" id="UP000198211"/>
    </source>
</evidence>
<comment type="caution">
    <text evidence="1">The sequence shown here is derived from an EMBL/GenBank/DDBJ whole genome shotgun (WGS) entry which is preliminary data.</text>
</comment>